<evidence type="ECO:0000313" key="3">
    <source>
        <dbReference type="EMBL" id="GKU93510.1"/>
    </source>
</evidence>
<name>A0AAV5I340_9ROSI</name>
<organism evidence="3 4">
    <name type="scientific">Rubroshorea leprosula</name>
    <dbReference type="NCBI Taxonomy" id="152421"/>
    <lineage>
        <taxon>Eukaryota</taxon>
        <taxon>Viridiplantae</taxon>
        <taxon>Streptophyta</taxon>
        <taxon>Embryophyta</taxon>
        <taxon>Tracheophyta</taxon>
        <taxon>Spermatophyta</taxon>
        <taxon>Magnoliopsida</taxon>
        <taxon>eudicotyledons</taxon>
        <taxon>Gunneridae</taxon>
        <taxon>Pentapetalae</taxon>
        <taxon>rosids</taxon>
        <taxon>malvids</taxon>
        <taxon>Malvales</taxon>
        <taxon>Dipterocarpaceae</taxon>
        <taxon>Rubroshorea</taxon>
    </lineage>
</organism>
<feature type="domain" description="Myb/SANT-like" evidence="2">
    <location>
        <begin position="184"/>
        <end position="278"/>
    </location>
</feature>
<dbReference type="EMBL" id="BPVZ01000007">
    <property type="protein sequence ID" value="GKU93510.1"/>
    <property type="molecule type" value="Genomic_DNA"/>
</dbReference>
<dbReference type="Pfam" id="PF12776">
    <property type="entry name" value="Myb_DNA-bind_3"/>
    <property type="match status" value="4"/>
</dbReference>
<evidence type="ECO:0000313" key="4">
    <source>
        <dbReference type="Proteomes" id="UP001054252"/>
    </source>
</evidence>
<feature type="region of interest" description="Disordered" evidence="1">
    <location>
        <begin position="705"/>
        <end position="737"/>
    </location>
</feature>
<accession>A0AAV5I340</accession>
<keyword evidence="4" id="KW-1185">Reference proteome</keyword>
<comment type="caution">
    <text evidence="3">The sequence shown here is derived from an EMBL/GenBank/DDBJ whole genome shotgun (WGS) entry which is preliminary data.</text>
</comment>
<dbReference type="PANTHER" id="PTHR46929:SF29">
    <property type="entry name" value="MYB_SANT-LIKE DOMAIN-CONTAINING PROTEIN"/>
    <property type="match status" value="1"/>
</dbReference>
<sequence>MARKPRSCNEQEKVRNIQLWTGEMDRCLARVLAVEVKKGNKVDNVFKSAAYVAASIAVNKEFGLGLTKEHIRNRLKTWKKQYRILKELLAQKGFGWDEKRKMIVADTSLWNGYIKGHPDARQFWGRSIEHYHEFCTVIGNDQLVVGCFENDAGMDMQFEDTKDVLDQAILFNVQSDDNQTTKIRWTRAMDYYLGKVLAEQVRRGYKRDNVLAPKAYEITLSSLNEKFGPHLTKDNIKNRLKTWRKRYVILKDMLSCAGFKWDTTRKMIVATDILWDGYVKTYPDARVFRGAVIENYENWCIIFGNDYGVAEYVYLPNVDDGYEVKDQVKNMMWTNEMDDCLTKVLVEQVKLGNKSKLCNKFKPRVLVAAVSALNERFQLDLTRDHIKNRLKTWKKQYAILKELLEHSNFKWDETEKMVKATDSAWKQYIRANPGARQLQGRVIKNYDELQVILGYDDPPESSLNGTDDDLNLNAGNEAVENTYCGWSDIAKRKWKYVSWTEEMDRCLAEQLIEQVVLGNKLENSFKPVAFEAALAVLNSKFSLDLTVEDIRYRLKTWKKEYGLVKELLSDNGFEWDERQKMVIADDSEWNKYIERNPALSSVRARPIENYTELCILVGDEQSSGFESENGNGVADLAQIDKKHLETPVALLFDEETSHDDADDNDKEAIRLLSETENGARNPLQNEEELLETPLEVAGNEEMRQGVTDDNTQASSQQTGARLTSSSQSKQAFKRRQTNNPMLEMMTAIAANTSRIADALTESNSATLLDEAFATVQTIPEFDDDLIIDACEFLSVDEKRARMFMKLNDRLRKKWLLKRLRG</sequence>
<protein>
    <recommendedName>
        <fullName evidence="2">Myb/SANT-like domain-containing protein</fullName>
    </recommendedName>
</protein>
<evidence type="ECO:0000259" key="2">
    <source>
        <dbReference type="Pfam" id="PF12776"/>
    </source>
</evidence>
<feature type="compositionally biased region" description="Polar residues" evidence="1">
    <location>
        <begin position="707"/>
        <end position="730"/>
    </location>
</feature>
<dbReference type="Proteomes" id="UP001054252">
    <property type="component" value="Unassembled WGS sequence"/>
</dbReference>
<gene>
    <name evidence="3" type="ORF">SLEP1_g7102</name>
</gene>
<reference evidence="3 4" key="1">
    <citation type="journal article" date="2021" name="Commun. Biol.">
        <title>The genome of Shorea leprosula (Dipterocarpaceae) highlights the ecological relevance of drought in aseasonal tropical rainforests.</title>
        <authorList>
            <person name="Ng K.K.S."/>
            <person name="Kobayashi M.J."/>
            <person name="Fawcett J.A."/>
            <person name="Hatakeyama M."/>
            <person name="Paape T."/>
            <person name="Ng C.H."/>
            <person name="Ang C.C."/>
            <person name="Tnah L.H."/>
            <person name="Lee C.T."/>
            <person name="Nishiyama T."/>
            <person name="Sese J."/>
            <person name="O'Brien M.J."/>
            <person name="Copetti D."/>
            <person name="Mohd Noor M.I."/>
            <person name="Ong R.C."/>
            <person name="Putra M."/>
            <person name="Sireger I.Z."/>
            <person name="Indrioko S."/>
            <person name="Kosugi Y."/>
            <person name="Izuno A."/>
            <person name="Isagi Y."/>
            <person name="Lee S.L."/>
            <person name="Shimizu K.K."/>
        </authorList>
    </citation>
    <scope>NUCLEOTIDE SEQUENCE [LARGE SCALE GENOMIC DNA]</scope>
    <source>
        <strain evidence="3">214</strain>
    </source>
</reference>
<feature type="domain" description="Myb/SANT-like" evidence="2">
    <location>
        <begin position="20"/>
        <end position="113"/>
    </location>
</feature>
<feature type="domain" description="Myb/SANT-like" evidence="2">
    <location>
        <begin position="332"/>
        <end position="428"/>
    </location>
</feature>
<evidence type="ECO:0000256" key="1">
    <source>
        <dbReference type="SAM" id="MobiDB-lite"/>
    </source>
</evidence>
<dbReference type="InterPro" id="IPR024752">
    <property type="entry name" value="Myb/SANT-like_dom"/>
</dbReference>
<dbReference type="AlphaFoldDB" id="A0AAV5I340"/>
<feature type="domain" description="Myb/SANT-like" evidence="2">
    <location>
        <begin position="498"/>
        <end position="592"/>
    </location>
</feature>
<dbReference type="PANTHER" id="PTHR46929">
    <property type="entry name" value="EXPRESSED PROTEIN"/>
    <property type="match status" value="1"/>
</dbReference>
<proteinExistence type="predicted"/>